<dbReference type="EMBL" id="SOGJ01000011">
    <property type="protein sequence ID" value="TFD00219.1"/>
    <property type="molecule type" value="Genomic_DNA"/>
</dbReference>
<accession>A0ABY2J841</accession>
<gene>
    <name evidence="2" type="ORF">E3O65_03595</name>
</gene>
<reference evidence="2 3" key="1">
    <citation type="submission" date="2019-03" db="EMBL/GenBank/DDBJ databases">
        <title>Genomics of glacier-inhabiting Cryobacterium strains.</title>
        <authorList>
            <person name="Liu Q."/>
            <person name="Xin Y.-H."/>
        </authorList>
    </citation>
    <scope>NUCLEOTIDE SEQUENCE [LARGE SCALE GENOMIC DNA]</scope>
    <source>
        <strain evidence="2 3">TMT4-23</strain>
    </source>
</reference>
<dbReference type="Proteomes" id="UP000298355">
    <property type="component" value="Unassembled WGS sequence"/>
</dbReference>
<proteinExistence type="predicted"/>
<name>A0ABY2J841_9MICO</name>
<evidence type="ECO:0000259" key="1">
    <source>
        <dbReference type="Pfam" id="PF22504"/>
    </source>
</evidence>
<protein>
    <recommendedName>
        <fullName evidence="1">DUF6993 domain-containing protein</fullName>
    </recommendedName>
</protein>
<keyword evidence="3" id="KW-1185">Reference proteome</keyword>
<organism evidence="2 3">
    <name type="scientific">Cryobacterium breve</name>
    <dbReference type="NCBI Taxonomy" id="1259258"/>
    <lineage>
        <taxon>Bacteria</taxon>
        <taxon>Bacillati</taxon>
        <taxon>Actinomycetota</taxon>
        <taxon>Actinomycetes</taxon>
        <taxon>Micrococcales</taxon>
        <taxon>Microbacteriaceae</taxon>
        <taxon>Cryobacterium</taxon>
    </lineage>
</organism>
<evidence type="ECO:0000313" key="3">
    <source>
        <dbReference type="Proteomes" id="UP000298355"/>
    </source>
</evidence>
<sequence length="172" mass="17532">MPVALERVSRRDRGGIRFGRIEGSLLLGLVLGVSLVACTAATVPAPSSTPSAAAPSATPEPVPVLLPEQDATANLPYFDGLATAVVAADANAGGQAFVNALVAGGFDKAQMEVTFDKTTVNLTADSIQFAVRFNGECLIGQNGPATGGYHSTATSLLASQTCLAGATRQIDW</sequence>
<feature type="domain" description="DUF6993" evidence="1">
    <location>
        <begin position="84"/>
        <end position="166"/>
    </location>
</feature>
<comment type="caution">
    <text evidence="2">The sequence shown here is derived from an EMBL/GenBank/DDBJ whole genome shotgun (WGS) entry which is preliminary data.</text>
</comment>
<dbReference type="Pfam" id="PF22504">
    <property type="entry name" value="DUF6993"/>
    <property type="match status" value="1"/>
</dbReference>
<evidence type="ECO:0000313" key="2">
    <source>
        <dbReference type="EMBL" id="TFD00219.1"/>
    </source>
</evidence>
<dbReference type="InterPro" id="IPR054262">
    <property type="entry name" value="DUF6993"/>
</dbReference>
<dbReference type="RefSeq" id="WP_134362381.1">
    <property type="nucleotide sequence ID" value="NZ_SOGJ01000011.1"/>
</dbReference>